<feature type="transmembrane region" description="Helical" evidence="1">
    <location>
        <begin position="69"/>
        <end position="89"/>
    </location>
</feature>
<dbReference type="PIRSF" id="PIRSF018671">
    <property type="entry name" value="UCP018671"/>
    <property type="match status" value="1"/>
</dbReference>
<proteinExistence type="predicted"/>
<gene>
    <name evidence="3" type="ORF">BVU17_16070</name>
</gene>
<feature type="domain" description="DUF1616" evidence="2">
    <location>
        <begin position="15"/>
        <end position="306"/>
    </location>
</feature>
<accession>A0A2H5A315</accession>
<feature type="transmembrane region" description="Helical" evidence="1">
    <location>
        <begin position="37"/>
        <end position="57"/>
    </location>
</feature>
<sequence length="308" mass="33474">MSRWSASLLRVADLVAVILLTVLALAATFLSESLLRTVVTIPFLFFAPGYSVVVAMFPHRRSSLDGEQLFGSEALLLGIATSIALAIIVGVNLEYTVWDIAAAPVMVALSSIALLAASIGMYRRLSTLNETSPTTFGGSSYRAKTPNIGDSIQLSSVVVAVAVLVAVLSVGAVALDPPRGERYTEFGLLTEADNGTLVADNYPSEMSVGDQETLYFTVTNREMQPKQYTVVITLVATNEDGEAIQRAQLDSFRNEVAAEETWRQEHTVEPLLSGERLRLTYLLYDGPVPEQPTAQNSYRELHVWLDVS</sequence>
<dbReference type="EMBL" id="CP019155">
    <property type="protein sequence ID" value="AUG49095.1"/>
    <property type="molecule type" value="Genomic_DNA"/>
</dbReference>
<dbReference type="InterPro" id="IPR014495">
    <property type="entry name" value="UCP018671"/>
</dbReference>
<dbReference type="Proteomes" id="UP000242917">
    <property type="component" value="Chromosome II"/>
</dbReference>
<evidence type="ECO:0000259" key="2">
    <source>
        <dbReference type="Pfam" id="PF07760"/>
    </source>
</evidence>
<evidence type="ECO:0000313" key="3">
    <source>
        <dbReference type="EMBL" id="AUG49095.1"/>
    </source>
</evidence>
<name>A0A2H5A315_9EURY</name>
<keyword evidence="1" id="KW-1133">Transmembrane helix</keyword>
<keyword evidence="1" id="KW-0812">Transmembrane</keyword>
<keyword evidence="4" id="KW-1185">Reference proteome</keyword>
<feature type="transmembrane region" description="Helical" evidence="1">
    <location>
        <begin position="152"/>
        <end position="175"/>
    </location>
</feature>
<keyword evidence="1" id="KW-0472">Membrane</keyword>
<dbReference type="Pfam" id="PF07760">
    <property type="entry name" value="DUF1616"/>
    <property type="match status" value="1"/>
</dbReference>
<dbReference type="KEGG" id="hta:BVU17_16070"/>
<dbReference type="OrthoDB" id="82282at2157"/>
<feature type="transmembrane region" description="Helical" evidence="1">
    <location>
        <begin position="12"/>
        <end position="31"/>
    </location>
</feature>
<evidence type="ECO:0000256" key="1">
    <source>
        <dbReference type="SAM" id="Phobius"/>
    </source>
</evidence>
<organism evidence="3 4">
    <name type="scientific">Haloarcula taiwanensis</name>
    <dbReference type="NCBI Taxonomy" id="1932004"/>
    <lineage>
        <taxon>Archaea</taxon>
        <taxon>Methanobacteriati</taxon>
        <taxon>Methanobacteriota</taxon>
        <taxon>Stenosarchaea group</taxon>
        <taxon>Halobacteria</taxon>
        <taxon>Halobacteriales</taxon>
        <taxon>Haloarculaceae</taxon>
        <taxon>Haloarcula</taxon>
    </lineage>
</organism>
<dbReference type="InterPro" id="IPR011674">
    <property type="entry name" value="DUF1616"/>
</dbReference>
<evidence type="ECO:0000313" key="4">
    <source>
        <dbReference type="Proteomes" id="UP000242917"/>
    </source>
</evidence>
<reference evidence="3 4" key="1">
    <citation type="submission" date="2017-01" db="EMBL/GenBank/DDBJ databases">
        <title>A Red Light-Sensitive Sensory Rhodopsin I From Haloarcula taiwanensis, A New Haloarchaeon Isolated From Taiwan.</title>
        <authorList>
            <person name="Yang C.-S."/>
            <person name="Han Y.-A."/>
            <person name="Chen P.-C."/>
            <person name="Ng W.V."/>
            <person name="Chen T.-W."/>
        </authorList>
    </citation>
    <scope>NUCLEOTIDE SEQUENCE [LARGE SCALE GENOMIC DNA]</scope>
    <source>
        <strain evidence="3 4">Taiwanensis</strain>
    </source>
</reference>
<dbReference type="AlphaFoldDB" id="A0A2H5A315"/>
<protein>
    <recommendedName>
        <fullName evidence="2">DUF1616 domain-containing protein</fullName>
    </recommendedName>
</protein>
<feature type="transmembrane region" description="Helical" evidence="1">
    <location>
        <begin position="101"/>
        <end position="122"/>
    </location>
</feature>